<comment type="similarity">
    <text evidence="1">Belongs to the THEM6 family.</text>
</comment>
<dbReference type="Pfam" id="PF13279">
    <property type="entry name" value="4HBT_2"/>
    <property type="match status" value="1"/>
</dbReference>
<evidence type="ECO:0000313" key="6">
    <source>
        <dbReference type="Proteomes" id="UP000015103"/>
    </source>
</evidence>
<dbReference type="eggNOG" id="KOG4366">
    <property type="taxonomic scope" value="Eukaryota"/>
</dbReference>
<reference evidence="5" key="3">
    <citation type="submission" date="2015-05" db="UniProtKB">
        <authorList>
            <consortium name="EnsemblMetazoa"/>
        </authorList>
    </citation>
    <scope>IDENTIFICATION</scope>
</reference>
<keyword evidence="3" id="KW-0812">Transmembrane</keyword>
<evidence type="ECO:0000313" key="4">
    <source>
        <dbReference type="EMBL" id="JAA75801.1"/>
    </source>
</evidence>
<dbReference type="EMBL" id="ACPB03018353">
    <property type="status" value="NOT_ANNOTATED_CDS"/>
    <property type="molecule type" value="Genomic_DNA"/>
</dbReference>
<reference evidence="4" key="1">
    <citation type="submission" date="2013-04" db="EMBL/GenBank/DDBJ databases">
        <title>An insight into the transcriptome of the digestive tract of the blood sucking bug, Rhodnius prolixus.</title>
        <authorList>
            <person name="Ribeiro J.M.C."/>
            <person name="Genta F.A."/>
            <person name="Sorgine M.H.F."/>
            <person name="Paiva-Silva G.O."/>
            <person name="Majerowicz D."/>
            <person name="Medeiros M."/>
            <person name="Koerich L."/>
            <person name="Terra W.R."/>
            <person name="Ferreira C."/>
            <person name="Pimentel A.C."/>
            <person name="Bisch P.M."/>
            <person name="Diniz M.M.P."/>
            <person name="Nascimento R."/>
            <person name="Salmon D."/>
            <person name="Silber A.M."/>
            <person name="Alves M."/>
            <person name="Oliveira M.F."/>
            <person name="Gondim K.C."/>
            <person name="Silva Neto M.A.C."/>
            <person name="Atella G.C."/>
            <person name="Araujo H."/>
            <person name="Dias F.S."/>
            <person name="Polycarpo C.R."/>
            <person name="Fampa P."/>
            <person name="Melo A.C."/>
            <person name="Tanaka A.S."/>
            <person name="Balczun C."/>
            <person name="Oliveira J.H.M."/>
            <person name="Goncalves R."/>
            <person name="Lazoski C."/>
            <person name="Pereira M.A."/>
            <person name="Rivera-Pomar R."/>
            <person name="Diambra L."/>
            <person name="Schaub G.A."/>
            <person name="Garcia E.S."/>
            <person name="Azambuja P."/>
            <person name="Braz G.R.C."/>
            <person name="Oliveira P.L."/>
        </authorList>
    </citation>
    <scope>NUCLEOTIDE SEQUENCE</scope>
</reference>
<dbReference type="PANTHER" id="PTHR12475">
    <property type="match status" value="1"/>
</dbReference>
<dbReference type="PANTHER" id="PTHR12475:SF4">
    <property type="entry name" value="PROTEIN THEM6"/>
    <property type="match status" value="1"/>
</dbReference>
<dbReference type="RefSeq" id="XP_073971401.1">
    <property type="nucleotide sequence ID" value="XM_074115300.1"/>
</dbReference>
<dbReference type="EnsemblMetazoa" id="RPRC013651-RA">
    <property type="protein sequence ID" value="RPRC013651-PA"/>
    <property type="gene ID" value="RPRC013651"/>
</dbReference>
<dbReference type="InParanoid" id="R4FMI0"/>
<feature type="transmembrane region" description="Helical" evidence="3">
    <location>
        <begin position="6"/>
        <end position="30"/>
    </location>
</feature>
<dbReference type="OMA" id="ACICIAY"/>
<evidence type="ECO:0000256" key="1">
    <source>
        <dbReference type="ARBA" id="ARBA00038228"/>
    </source>
</evidence>
<dbReference type="CDD" id="cd00586">
    <property type="entry name" value="4HBT"/>
    <property type="match status" value="1"/>
</dbReference>
<keyword evidence="3" id="KW-0472">Membrane</keyword>
<dbReference type="RefSeq" id="XP_073971400.1">
    <property type="nucleotide sequence ID" value="XM_074115299.1"/>
</dbReference>
<accession>R4FMI0</accession>
<dbReference type="Proteomes" id="UP000015103">
    <property type="component" value="Unassembled WGS sequence"/>
</dbReference>
<dbReference type="HOGENOM" id="CLU_091107_0_0_1"/>
<keyword evidence="3" id="KW-1133">Transmembrane helix</keyword>
<keyword evidence="6" id="KW-1185">Reference proteome</keyword>
<dbReference type="InterPro" id="IPR051490">
    <property type="entry name" value="THEM6_lcsJ_thioesterase"/>
</dbReference>
<dbReference type="GeneID" id="141447592"/>
<name>R4FMI0_RHOPR</name>
<dbReference type="Gene3D" id="3.10.129.10">
    <property type="entry name" value="Hotdog Thioesterase"/>
    <property type="match status" value="1"/>
</dbReference>
<evidence type="ECO:0000313" key="5">
    <source>
        <dbReference type="EnsemblMetazoa" id="RPRC013651-PA"/>
    </source>
</evidence>
<proteinExistence type="evidence at transcript level"/>
<reference evidence="6" key="2">
    <citation type="submission" date="2015-04" db="EMBL/GenBank/DDBJ databases">
        <authorList>
            <person name="Wilson R.K."/>
            <person name="Warren W."/>
            <person name="Dotson E."/>
            <person name="Oliveira P.L."/>
        </authorList>
    </citation>
    <scope>NUCLEOTIDE SEQUENCE</scope>
</reference>
<dbReference type="EMBL" id="GAHY01001709">
    <property type="protein sequence ID" value="JAA75801.1"/>
    <property type="molecule type" value="mRNA"/>
</dbReference>
<sequence length="194" mass="22987">MVCFLAIISFILLIFFDVSYYLRIVSTILFGRLFQKNCKITDPVTIYDFCFTQDLDLVFKHMNNARFVRDLDFCRFHFYDRTGLYNEMVKRKTDALQAATNIRYRRVIPLFSFFKIITQMIYWDDKSVYLEHKFITNDGFIRAVVLSKATMLKANVNEVMESLNAGPKPEITPDLDYWIKSMDESSQKLRPKSE</sequence>
<dbReference type="FunCoup" id="R4FMI0">
    <property type="interactions" value="1"/>
</dbReference>
<dbReference type="VEuPathDB" id="VectorBase:RPRC013651"/>
<evidence type="ECO:0000256" key="3">
    <source>
        <dbReference type="SAM" id="Phobius"/>
    </source>
</evidence>
<evidence type="ECO:0000256" key="2">
    <source>
        <dbReference type="ARBA" id="ARBA00041112"/>
    </source>
</evidence>
<dbReference type="InterPro" id="IPR029069">
    <property type="entry name" value="HotDog_dom_sf"/>
</dbReference>
<dbReference type="AlphaFoldDB" id="R4FMI0"/>
<dbReference type="SUPFAM" id="SSF54637">
    <property type="entry name" value="Thioesterase/thiol ester dehydrase-isomerase"/>
    <property type="match status" value="1"/>
</dbReference>
<organism evidence="4">
    <name type="scientific">Rhodnius prolixus</name>
    <name type="common">Triatomid bug</name>
    <dbReference type="NCBI Taxonomy" id="13249"/>
    <lineage>
        <taxon>Eukaryota</taxon>
        <taxon>Metazoa</taxon>
        <taxon>Ecdysozoa</taxon>
        <taxon>Arthropoda</taxon>
        <taxon>Hexapoda</taxon>
        <taxon>Insecta</taxon>
        <taxon>Pterygota</taxon>
        <taxon>Neoptera</taxon>
        <taxon>Paraneoptera</taxon>
        <taxon>Hemiptera</taxon>
        <taxon>Heteroptera</taxon>
        <taxon>Panheteroptera</taxon>
        <taxon>Cimicomorpha</taxon>
        <taxon>Reduviidae</taxon>
        <taxon>Triatominae</taxon>
        <taxon>Rhodnius</taxon>
    </lineage>
</organism>
<protein>
    <recommendedName>
        <fullName evidence="2">Protein THEM6</fullName>
    </recommendedName>
</protein>